<keyword evidence="2 5" id="KW-0812">Transmembrane</keyword>
<dbReference type="AlphaFoldDB" id="A0A4W5P4B6"/>
<dbReference type="GeneTree" id="ENSGT00940000159976"/>
<dbReference type="Pfam" id="PF00083">
    <property type="entry name" value="Sugar_tr"/>
    <property type="match status" value="1"/>
</dbReference>
<dbReference type="PANTHER" id="PTHR48021:SF59">
    <property type="entry name" value="SOLUTE CARRIER FAMILY 2, FACILITATED GLUCOSE TRANSPORTER MEMBER 6"/>
    <property type="match status" value="1"/>
</dbReference>
<keyword evidence="4 5" id="KW-0472">Membrane</keyword>
<dbReference type="InterPro" id="IPR036259">
    <property type="entry name" value="MFS_trans_sf"/>
</dbReference>
<proteinExistence type="predicted"/>
<dbReference type="GO" id="GO:0022857">
    <property type="term" value="F:transmembrane transporter activity"/>
    <property type="evidence" value="ECO:0007669"/>
    <property type="project" value="InterPro"/>
</dbReference>
<dbReference type="STRING" id="62062.ENSHHUP00000056375"/>
<evidence type="ECO:0000256" key="4">
    <source>
        <dbReference type="ARBA" id="ARBA00023136"/>
    </source>
</evidence>
<feature type="transmembrane region" description="Helical" evidence="5">
    <location>
        <begin position="119"/>
        <end position="139"/>
    </location>
</feature>
<feature type="transmembrane region" description="Helical" evidence="5">
    <location>
        <begin position="20"/>
        <end position="43"/>
    </location>
</feature>
<dbReference type="SUPFAM" id="SSF103473">
    <property type="entry name" value="MFS general substrate transporter"/>
    <property type="match status" value="1"/>
</dbReference>
<dbReference type="Proteomes" id="UP000314982">
    <property type="component" value="Unassembled WGS sequence"/>
</dbReference>
<evidence type="ECO:0000256" key="2">
    <source>
        <dbReference type="ARBA" id="ARBA00022692"/>
    </source>
</evidence>
<sequence>MDEKTPLIVNPTSRTSNAKLYLAVFSAVLGNFNFGYSLVYPSPVIPQLKNSDNPQLRMDTEQIAWFGSIFTLGAAVGGLGAMLLNDLIGRKLSIMVSAVPSTVGYIVMGGAQATWMLHLGRFLTGIAGGMTAASIPVYISEISHPKIRGALGSCPQITAVFGALSLYALGKNQSLSDTSRTQIDTVGGHPGGLCCC</sequence>
<evidence type="ECO:0000256" key="1">
    <source>
        <dbReference type="ARBA" id="ARBA00004141"/>
    </source>
</evidence>
<accession>A0A4W5P4B6</accession>
<organism evidence="7 8">
    <name type="scientific">Hucho hucho</name>
    <name type="common">huchen</name>
    <dbReference type="NCBI Taxonomy" id="62062"/>
    <lineage>
        <taxon>Eukaryota</taxon>
        <taxon>Metazoa</taxon>
        <taxon>Chordata</taxon>
        <taxon>Craniata</taxon>
        <taxon>Vertebrata</taxon>
        <taxon>Euteleostomi</taxon>
        <taxon>Actinopterygii</taxon>
        <taxon>Neopterygii</taxon>
        <taxon>Teleostei</taxon>
        <taxon>Protacanthopterygii</taxon>
        <taxon>Salmoniformes</taxon>
        <taxon>Salmonidae</taxon>
        <taxon>Salmoninae</taxon>
        <taxon>Hucho</taxon>
    </lineage>
</organism>
<keyword evidence="3 5" id="KW-1133">Transmembrane helix</keyword>
<name>A0A4W5P4B6_9TELE</name>
<dbReference type="PROSITE" id="PS00217">
    <property type="entry name" value="SUGAR_TRANSPORT_2"/>
    <property type="match status" value="1"/>
</dbReference>
<evidence type="ECO:0000313" key="7">
    <source>
        <dbReference type="Ensembl" id="ENSHHUP00000056375.1"/>
    </source>
</evidence>
<feature type="transmembrane region" description="Helical" evidence="5">
    <location>
        <begin position="63"/>
        <end position="85"/>
    </location>
</feature>
<feature type="domain" description="Major facilitator superfamily (MFS) profile" evidence="6">
    <location>
        <begin position="23"/>
        <end position="196"/>
    </location>
</feature>
<reference evidence="7" key="3">
    <citation type="submission" date="2025-09" db="UniProtKB">
        <authorList>
            <consortium name="Ensembl"/>
        </authorList>
    </citation>
    <scope>IDENTIFICATION</scope>
</reference>
<dbReference type="Gene3D" id="1.20.1250.20">
    <property type="entry name" value="MFS general substrate transporter like domains"/>
    <property type="match status" value="1"/>
</dbReference>
<dbReference type="InterPro" id="IPR005828">
    <property type="entry name" value="MFS_sugar_transport-like"/>
</dbReference>
<keyword evidence="8" id="KW-1185">Reference proteome</keyword>
<evidence type="ECO:0000259" key="6">
    <source>
        <dbReference type="PROSITE" id="PS50850"/>
    </source>
</evidence>
<evidence type="ECO:0000256" key="5">
    <source>
        <dbReference type="SAM" id="Phobius"/>
    </source>
</evidence>
<dbReference type="InterPro" id="IPR050549">
    <property type="entry name" value="MFS_Trehalose_Transporter"/>
</dbReference>
<evidence type="ECO:0000256" key="3">
    <source>
        <dbReference type="ARBA" id="ARBA00022989"/>
    </source>
</evidence>
<dbReference type="InterPro" id="IPR005829">
    <property type="entry name" value="Sugar_transporter_CS"/>
</dbReference>
<feature type="transmembrane region" description="Helical" evidence="5">
    <location>
        <begin position="92"/>
        <end position="113"/>
    </location>
</feature>
<reference evidence="8" key="1">
    <citation type="submission" date="2018-06" db="EMBL/GenBank/DDBJ databases">
        <title>Genome assembly of Danube salmon.</title>
        <authorList>
            <person name="Macqueen D.J."/>
            <person name="Gundappa M.K."/>
        </authorList>
    </citation>
    <scope>NUCLEOTIDE SEQUENCE [LARGE SCALE GENOMIC DNA]</scope>
</reference>
<dbReference type="PANTHER" id="PTHR48021">
    <property type="match status" value="1"/>
</dbReference>
<protein>
    <submittedName>
        <fullName evidence="7">Solute carrier family 2 member 6</fullName>
    </submittedName>
</protein>
<comment type="subcellular location">
    <subcellularLocation>
        <location evidence="1">Membrane</location>
        <topology evidence="1">Multi-pass membrane protein</topology>
    </subcellularLocation>
</comment>
<reference evidence="7" key="2">
    <citation type="submission" date="2025-08" db="UniProtKB">
        <authorList>
            <consortium name="Ensembl"/>
        </authorList>
    </citation>
    <scope>IDENTIFICATION</scope>
</reference>
<evidence type="ECO:0000313" key="8">
    <source>
        <dbReference type="Proteomes" id="UP000314982"/>
    </source>
</evidence>
<dbReference type="Ensembl" id="ENSHHUT00000058325.1">
    <property type="protein sequence ID" value="ENSHHUP00000056375.1"/>
    <property type="gene ID" value="ENSHHUG00000033659.1"/>
</dbReference>
<dbReference type="InterPro" id="IPR020846">
    <property type="entry name" value="MFS_dom"/>
</dbReference>
<dbReference type="PROSITE" id="PS50850">
    <property type="entry name" value="MFS"/>
    <property type="match status" value="1"/>
</dbReference>
<dbReference type="GO" id="GO:0016020">
    <property type="term" value="C:membrane"/>
    <property type="evidence" value="ECO:0007669"/>
    <property type="project" value="UniProtKB-SubCell"/>
</dbReference>